<dbReference type="GO" id="GO:0005524">
    <property type="term" value="F:ATP binding"/>
    <property type="evidence" value="ECO:0007669"/>
    <property type="project" value="UniProtKB-KW"/>
</dbReference>
<comment type="caution">
    <text evidence="6">The sequence shown here is derived from an EMBL/GenBank/DDBJ whole genome shotgun (WGS) entry which is preliminary data.</text>
</comment>
<dbReference type="InterPro" id="IPR052708">
    <property type="entry name" value="PxpC"/>
</dbReference>
<dbReference type="Proteomes" id="UP000027471">
    <property type="component" value="Unassembled WGS sequence"/>
</dbReference>
<keyword evidence="1" id="KW-0547">Nucleotide-binding</keyword>
<name>A0A074JXH3_9RHOB</name>
<evidence type="ECO:0000256" key="3">
    <source>
        <dbReference type="ARBA" id="ARBA00022840"/>
    </source>
</evidence>
<dbReference type="Gene3D" id="2.40.100.10">
    <property type="entry name" value="Cyclophilin-like"/>
    <property type="match status" value="1"/>
</dbReference>
<evidence type="ECO:0000259" key="5">
    <source>
        <dbReference type="SMART" id="SM00797"/>
    </source>
</evidence>
<feature type="coiled-coil region" evidence="4">
    <location>
        <begin position="288"/>
        <end position="315"/>
    </location>
</feature>
<organism evidence="6 7">
    <name type="scientific">Thioclava indica</name>
    <dbReference type="NCBI Taxonomy" id="1353528"/>
    <lineage>
        <taxon>Bacteria</taxon>
        <taxon>Pseudomonadati</taxon>
        <taxon>Pseudomonadota</taxon>
        <taxon>Alphaproteobacteria</taxon>
        <taxon>Rhodobacterales</taxon>
        <taxon>Paracoccaceae</taxon>
        <taxon>Thioclava</taxon>
    </lineage>
</organism>
<sequence>MSGQIFIHKAGPGLSVQDLGRLGQTHIGLSRGGAADRLALYEAAALLGLSVPIAAIEMAAMGGDFEVTQPSRIALTGAPMRASIDAHPVAWSASHLLQPGQILRIGAATAGVFGYLTCAGGIEVPPKLGSRATHLSAGLGAALTAGARLPLGVDNALEKGARVLRCDNRFEGGTLRYISGPQTELFDATTRARFDQTCFTRSPSGNRQGVALDFEGTAFAAQAPKGLASDFIQEGDIQMTGAGHPFVLLAECQTIGGYPRIGTVLDCDIPKIAQAPVGARLRFAHVTLAEADRIAATQENLLQNLRRQSTDLIRDPRMIPDLLAYQLISGVTAGRDLEE</sequence>
<accession>A0A074JXH3</accession>
<dbReference type="STRING" id="1353528.DT23_13710"/>
<keyword evidence="4" id="KW-0175">Coiled coil</keyword>
<dbReference type="SUPFAM" id="SSF50891">
    <property type="entry name" value="Cyclophilin-like"/>
    <property type="match status" value="1"/>
</dbReference>
<keyword evidence="7" id="KW-1185">Reference proteome</keyword>
<dbReference type="eggNOG" id="COG1984">
    <property type="taxonomic scope" value="Bacteria"/>
</dbReference>
<evidence type="ECO:0000313" key="7">
    <source>
        <dbReference type="Proteomes" id="UP000027471"/>
    </source>
</evidence>
<reference evidence="6 7" key="1">
    <citation type="journal article" date="2015" name="Antonie Van Leeuwenhoek">
        <title>Thioclava indica sp. nov., isolated from surface seawater of the Indian Ocean.</title>
        <authorList>
            <person name="Liu Y."/>
            <person name="Lai Q."/>
            <person name="Du J."/>
            <person name="Xu H."/>
            <person name="Jiang L."/>
            <person name="Shao Z."/>
        </authorList>
    </citation>
    <scope>NUCLEOTIDE SEQUENCE [LARGE SCALE GENOMIC DNA]</scope>
    <source>
        <strain evidence="6 7">DT23-4</strain>
    </source>
</reference>
<keyword evidence="2" id="KW-0378">Hydrolase</keyword>
<dbReference type="Pfam" id="PF02626">
    <property type="entry name" value="CT_A_B"/>
    <property type="match status" value="1"/>
</dbReference>
<keyword evidence="3" id="KW-0067">ATP-binding</keyword>
<dbReference type="RefSeq" id="WP_038130220.1">
    <property type="nucleotide sequence ID" value="NZ_AUNB01000020.1"/>
</dbReference>
<dbReference type="EMBL" id="AUNB01000020">
    <property type="protein sequence ID" value="KEO60283.1"/>
    <property type="molecule type" value="Genomic_DNA"/>
</dbReference>
<gene>
    <name evidence="6" type="ORF">DT23_13710</name>
</gene>
<dbReference type="AlphaFoldDB" id="A0A074JXH3"/>
<proteinExistence type="predicted"/>
<evidence type="ECO:0000256" key="1">
    <source>
        <dbReference type="ARBA" id="ARBA00022741"/>
    </source>
</evidence>
<dbReference type="GO" id="GO:0016787">
    <property type="term" value="F:hydrolase activity"/>
    <property type="evidence" value="ECO:0007669"/>
    <property type="project" value="UniProtKB-KW"/>
</dbReference>
<dbReference type="PANTHER" id="PTHR43309">
    <property type="entry name" value="5-OXOPROLINASE SUBUNIT C"/>
    <property type="match status" value="1"/>
</dbReference>
<feature type="domain" description="Carboxyltransferase" evidence="5">
    <location>
        <begin position="26"/>
        <end position="301"/>
    </location>
</feature>
<evidence type="ECO:0000256" key="4">
    <source>
        <dbReference type="SAM" id="Coils"/>
    </source>
</evidence>
<dbReference type="InterPro" id="IPR003778">
    <property type="entry name" value="CT_A_B"/>
</dbReference>
<evidence type="ECO:0000313" key="6">
    <source>
        <dbReference type="EMBL" id="KEO60283.1"/>
    </source>
</evidence>
<protein>
    <recommendedName>
        <fullName evidence="5">Carboxyltransferase domain-containing protein</fullName>
    </recommendedName>
</protein>
<dbReference type="InterPro" id="IPR029000">
    <property type="entry name" value="Cyclophilin-like_dom_sf"/>
</dbReference>
<dbReference type="OrthoDB" id="9768696at2"/>
<dbReference type="PANTHER" id="PTHR43309:SF5">
    <property type="entry name" value="5-OXOPROLINASE SUBUNIT C"/>
    <property type="match status" value="1"/>
</dbReference>
<dbReference type="SMART" id="SM00797">
    <property type="entry name" value="AHS2"/>
    <property type="match status" value="1"/>
</dbReference>
<evidence type="ECO:0000256" key="2">
    <source>
        <dbReference type="ARBA" id="ARBA00022801"/>
    </source>
</evidence>